<protein>
    <recommendedName>
        <fullName evidence="3">Lipoprotein</fullName>
    </recommendedName>
</protein>
<keyword evidence="2" id="KW-1185">Reference proteome</keyword>
<dbReference type="RefSeq" id="WP_009553628.1">
    <property type="nucleotide sequence ID" value="NZ_ANAG01000013.1"/>
</dbReference>
<organism evidence="1 2">
    <name type="scientific">Ligilactobacillus saerimneri 30a</name>
    <dbReference type="NCBI Taxonomy" id="1227363"/>
    <lineage>
        <taxon>Bacteria</taxon>
        <taxon>Bacillati</taxon>
        <taxon>Bacillota</taxon>
        <taxon>Bacilli</taxon>
        <taxon>Lactobacillales</taxon>
        <taxon>Lactobacillaceae</taxon>
        <taxon>Ligilactobacillus</taxon>
    </lineage>
</organism>
<comment type="caution">
    <text evidence="1">The sequence shown here is derived from an EMBL/GenBank/DDBJ whole genome shotgun (WGS) entry which is preliminary data.</text>
</comment>
<dbReference type="NCBIfam" id="TIGR02167">
    <property type="entry name" value="Liste_lipo_26"/>
    <property type="match status" value="4"/>
</dbReference>
<evidence type="ECO:0008006" key="3">
    <source>
        <dbReference type="Google" id="ProtNLM"/>
    </source>
</evidence>
<dbReference type="EMBL" id="ANAG01000013">
    <property type="protein sequence ID" value="EKW98937.1"/>
    <property type="molecule type" value="Genomic_DNA"/>
</dbReference>
<dbReference type="InterPro" id="IPR005046">
    <property type="entry name" value="DUF285"/>
</dbReference>
<gene>
    <name evidence="1" type="ORF">D271_04039</name>
</gene>
<dbReference type="PATRIC" id="fig|1227363.6.peg.787"/>
<dbReference type="InterPro" id="IPR032675">
    <property type="entry name" value="LRR_dom_sf"/>
</dbReference>
<dbReference type="InterPro" id="IPR011889">
    <property type="entry name" value="Liste_lipo_26"/>
</dbReference>
<dbReference type="Pfam" id="PF03382">
    <property type="entry name" value="DUF285"/>
    <property type="match status" value="1"/>
</dbReference>
<accession>M5J6P6</accession>
<proteinExistence type="predicted"/>
<dbReference type="Proteomes" id="UP000011912">
    <property type="component" value="Unassembled WGS sequence"/>
</dbReference>
<dbReference type="SUPFAM" id="SSF52058">
    <property type="entry name" value="L domain-like"/>
    <property type="match status" value="1"/>
</dbReference>
<dbReference type="AlphaFoldDB" id="M5J6P6"/>
<dbReference type="STRING" id="1227363.D271_04039"/>
<dbReference type="Gene3D" id="3.80.10.10">
    <property type="entry name" value="Ribonuclease Inhibitor"/>
    <property type="match status" value="1"/>
</dbReference>
<sequence>MFAYCENLQALDLSQLDTSNVTDMNNMFIKSNFSSFDTSKVTNMSYMFAFCNNLQALDLSHFDTSNVTNVFSMFINSSNLQALDISDFDLSKVDNAVFMMLNTHALRLVNMANVTLDKLSASAKQWLTNALNNRTGAVAIVAHPDVFTLVKSDNSGTVIGPRFHAGAGHFADGTTDQAECNTRCEQCFF</sequence>
<reference evidence="1 2" key="1">
    <citation type="journal article" date="2013" name="Genome Announc.">
        <title>Genome Sequence of Lactobacillus saerimneri 30a (Formerly Lactobacillus sp. Strain 30a), a Reference Lactic Acid Bacterium Strain Producing Biogenic Amines.</title>
        <authorList>
            <person name="Romano A."/>
            <person name="Trip H."/>
            <person name="Campbell-Sills H."/>
            <person name="Bouchez O."/>
            <person name="Sherman D."/>
            <person name="Lolkema J.S."/>
            <person name="Lucas P.M."/>
        </authorList>
    </citation>
    <scope>NUCLEOTIDE SEQUENCE [LARGE SCALE GENOMIC DNA]</scope>
    <source>
        <strain evidence="1 2">30a</strain>
    </source>
</reference>
<evidence type="ECO:0000313" key="1">
    <source>
        <dbReference type="EMBL" id="EKW98937.1"/>
    </source>
</evidence>
<name>M5J6P6_9LACO</name>
<evidence type="ECO:0000313" key="2">
    <source>
        <dbReference type="Proteomes" id="UP000011912"/>
    </source>
</evidence>